<dbReference type="InterPro" id="IPR007542">
    <property type="entry name" value="MCP_C"/>
</dbReference>
<organism evidence="3">
    <name type="scientific">viral metagenome</name>
    <dbReference type="NCBI Taxonomy" id="1070528"/>
    <lineage>
        <taxon>unclassified sequences</taxon>
        <taxon>metagenomes</taxon>
        <taxon>organismal metagenomes</taxon>
    </lineage>
</organism>
<dbReference type="InterPro" id="IPR031654">
    <property type="entry name" value="Capsid_N"/>
</dbReference>
<name>A0A6C0I8V8_9ZZZZ</name>
<protein>
    <recommendedName>
        <fullName evidence="4">Major capsid protein N-terminal domain-containing protein</fullName>
    </recommendedName>
</protein>
<dbReference type="GO" id="GO:0005198">
    <property type="term" value="F:structural molecule activity"/>
    <property type="evidence" value="ECO:0007669"/>
    <property type="project" value="InterPro"/>
</dbReference>
<sequence length="496" mass="57511">MGGGLTQLVLQGQMDSYINISPCINYYKYVYNKHVNFSMENIHLPADSNSSVSLDNEALNTIINFTIKRYGDLVSNIYISFNLPDIFSTDTHRFRWIKNVGHIFIKRATITLGGTTLDEIYGDWMNVWNELTTKDDYEYNKLVGNIPEYVSPNNNNTRYIIRNNVLYNNIYPTSDKVRDALNPSIKGRRLQVPLNFWFTRNPSLALPLYKLMTQDLKIEIEVVSVEKLYQVWCDKLKLYVAPVFYNSIYGASNSITIATFVNRGSFINCELDVNYIFLDSNYRSSSLISGNIKYVVDYVKVDKNAMPITANGTDFPLTSSYNHIKELIWVLRRTDIEINFNIYDNYTASHVYNENMGILDTAQIKWAKTITRTDEDAYYYNNIQPYQYHTNIPRTGIYCYSFSLFPEKIVAAGSYNNQMIDTSLFINIKNKGNQDSQKDITKRKEYTYLFELMRRQGVDYKTTNETNVNFDIIIYSKVINVFSIVVGGGGNFMWSR</sequence>
<evidence type="ECO:0000259" key="1">
    <source>
        <dbReference type="Pfam" id="PF04451"/>
    </source>
</evidence>
<feature type="domain" description="Major capsid protein C-terminal" evidence="1">
    <location>
        <begin position="292"/>
        <end position="441"/>
    </location>
</feature>
<reference evidence="3" key="1">
    <citation type="journal article" date="2020" name="Nature">
        <title>Giant virus diversity and host interactions through global metagenomics.</title>
        <authorList>
            <person name="Schulz F."/>
            <person name="Roux S."/>
            <person name="Paez-Espino D."/>
            <person name="Jungbluth S."/>
            <person name="Walsh D.A."/>
            <person name="Denef V.J."/>
            <person name="McMahon K.D."/>
            <person name="Konstantinidis K.T."/>
            <person name="Eloe-Fadrosh E.A."/>
            <person name="Kyrpides N.C."/>
            <person name="Woyke T."/>
        </authorList>
    </citation>
    <scope>NUCLEOTIDE SEQUENCE</scope>
    <source>
        <strain evidence="3">GVMAG-M-3300023184-60</strain>
    </source>
</reference>
<evidence type="ECO:0000259" key="2">
    <source>
        <dbReference type="Pfam" id="PF16903"/>
    </source>
</evidence>
<dbReference type="Pfam" id="PF04451">
    <property type="entry name" value="Capsid_NCLDV"/>
    <property type="match status" value="1"/>
</dbReference>
<accession>A0A6C0I8V8</accession>
<proteinExistence type="predicted"/>
<dbReference type="Pfam" id="PF16903">
    <property type="entry name" value="Capsid_N"/>
    <property type="match status" value="1"/>
</dbReference>
<dbReference type="InterPro" id="IPR038519">
    <property type="entry name" value="MCP_C_sf"/>
</dbReference>
<dbReference type="SUPFAM" id="SSF49749">
    <property type="entry name" value="Group II dsDNA viruses VP"/>
    <property type="match status" value="2"/>
</dbReference>
<evidence type="ECO:0000313" key="3">
    <source>
        <dbReference type="EMBL" id="QHT89451.1"/>
    </source>
</evidence>
<dbReference type="InterPro" id="IPR016112">
    <property type="entry name" value="VP_dsDNA_II"/>
</dbReference>
<dbReference type="Gene3D" id="2.70.9.10">
    <property type="entry name" value="Adenovirus Type 2 Hexon, domain 4"/>
    <property type="match status" value="1"/>
</dbReference>
<feature type="domain" description="Major capsid protein N-terminal" evidence="2">
    <location>
        <begin position="26"/>
        <end position="279"/>
    </location>
</feature>
<dbReference type="EMBL" id="MN740140">
    <property type="protein sequence ID" value="QHT89451.1"/>
    <property type="molecule type" value="Genomic_DNA"/>
</dbReference>
<dbReference type="AlphaFoldDB" id="A0A6C0I8V8"/>
<evidence type="ECO:0008006" key="4">
    <source>
        <dbReference type="Google" id="ProtNLM"/>
    </source>
</evidence>
<dbReference type="Gene3D" id="2.70.9.20">
    <property type="entry name" value="Major capsid protein Vp54"/>
    <property type="match status" value="1"/>
</dbReference>